<accession>A0A1T1AWZ2</accession>
<keyword evidence="1" id="KW-0472">Membrane</keyword>
<feature type="transmembrane region" description="Helical" evidence="1">
    <location>
        <begin position="21"/>
        <end position="38"/>
    </location>
</feature>
<dbReference type="Proteomes" id="UP000190750">
    <property type="component" value="Unassembled WGS sequence"/>
</dbReference>
<organism evidence="2 3">
    <name type="scientific">Rhodoferax fermentans</name>
    <dbReference type="NCBI Taxonomy" id="28066"/>
    <lineage>
        <taxon>Bacteria</taxon>
        <taxon>Pseudomonadati</taxon>
        <taxon>Pseudomonadota</taxon>
        <taxon>Betaproteobacteria</taxon>
        <taxon>Burkholderiales</taxon>
        <taxon>Comamonadaceae</taxon>
        <taxon>Rhodoferax</taxon>
    </lineage>
</organism>
<comment type="caution">
    <text evidence="2">The sequence shown here is derived from an EMBL/GenBank/DDBJ whole genome shotgun (WGS) entry which is preliminary data.</text>
</comment>
<dbReference type="OrthoDB" id="6422829at2"/>
<dbReference type="Pfam" id="PF16872">
    <property type="entry name" value="putAbiC"/>
    <property type="match status" value="1"/>
</dbReference>
<evidence type="ECO:0000256" key="1">
    <source>
        <dbReference type="SAM" id="Phobius"/>
    </source>
</evidence>
<dbReference type="AlphaFoldDB" id="A0A1T1AWZ2"/>
<dbReference type="EMBL" id="MTJN01000002">
    <property type="protein sequence ID" value="OOV08601.1"/>
    <property type="molecule type" value="Genomic_DNA"/>
</dbReference>
<evidence type="ECO:0008006" key="4">
    <source>
        <dbReference type="Google" id="ProtNLM"/>
    </source>
</evidence>
<dbReference type="STRING" id="28066.RF819_19565"/>
<reference evidence="2 3" key="1">
    <citation type="submission" date="2017-01" db="EMBL/GenBank/DDBJ databases">
        <title>Genome sequencing of Rhodoferax fermentans JCM 7819.</title>
        <authorList>
            <person name="Kim Y.J."/>
            <person name="Farh M.E.-A."/>
            <person name="Yang D.-C."/>
        </authorList>
    </citation>
    <scope>NUCLEOTIDE SEQUENCE [LARGE SCALE GENOMIC DNA]</scope>
    <source>
        <strain evidence="2 3">JCM 7819</strain>
    </source>
</reference>
<name>A0A1T1AWZ2_RHOFE</name>
<dbReference type="InterPro" id="IPR031709">
    <property type="entry name" value="PutAbiC"/>
</dbReference>
<keyword evidence="1" id="KW-1133">Transmembrane helix</keyword>
<feature type="transmembrane region" description="Helical" evidence="1">
    <location>
        <begin position="58"/>
        <end position="79"/>
    </location>
</feature>
<keyword evidence="3" id="KW-1185">Reference proteome</keyword>
<protein>
    <recommendedName>
        <fullName evidence="4">Phage abortive infection protein</fullName>
    </recommendedName>
</protein>
<evidence type="ECO:0000313" key="3">
    <source>
        <dbReference type="Proteomes" id="UP000190750"/>
    </source>
</evidence>
<dbReference type="RefSeq" id="WP_078366488.1">
    <property type="nucleotide sequence ID" value="NZ_MTJN01000002.1"/>
</dbReference>
<gene>
    <name evidence="2" type="ORF">RF819_19565</name>
</gene>
<evidence type="ECO:0000313" key="2">
    <source>
        <dbReference type="EMBL" id="OOV08601.1"/>
    </source>
</evidence>
<keyword evidence="1" id="KW-0812">Transmembrane</keyword>
<proteinExistence type="predicted"/>
<sequence>MKQTSENHSASLGEATWLHRLPVIAGVLALLLIIGYAFTFKALPAGENPAAWGTFGDYIGGLLNPLISLFTLMVAMQVWKLQKTELLETRKAVEEQGKTAEQQRREQRFFDLLNIYQRTIDSIGVSLPGRTDRPEAQFQGKAALNAWFRNRMPDDLRKFSRHGLDAKWPTPTGERTIDRTTLEQTWQQETSTGTFDHYLRVIYRLLMDSESLLGEQHYRHVKILRAQLNRNELLLLAFNMWLDDEGEKMIPLAAKYGLLKHLPQGHLRTQLEKELSPEVFGRKFAKSQADLNSSEAAPC</sequence>